<dbReference type="Proteomes" id="UP000005959">
    <property type="component" value="Unassembled WGS sequence"/>
</dbReference>
<name>G9Y0J6_HAFAL</name>
<comment type="caution">
    <text evidence="1">The sequence shown here is derived from an EMBL/GenBank/DDBJ whole genome shotgun (WGS) entry which is preliminary data.</text>
</comment>
<dbReference type="PATRIC" id="fig|1002364.3.peg.49"/>
<evidence type="ECO:0008006" key="3">
    <source>
        <dbReference type="Google" id="ProtNLM"/>
    </source>
</evidence>
<accession>G9Y0J6</accession>
<reference evidence="1 2" key="1">
    <citation type="submission" date="2011-08" db="EMBL/GenBank/DDBJ databases">
        <authorList>
            <person name="Weinstock G."/>
            <person name="Sodergren E."/>
            <person name="Clifton S."/>
            <person name="Fulton L."/>
            <person name="Fulton B."/>
            <person name="Courtney L."/>
            <person name="Fronick C."/>
            <person name="Harrison M."/>
            <person name="Strong C."/>
            <person name="Farmer C."/>
            <person name="Delahaunty K."/>
            <person name="Markovic C."/>
            <person name="Hall O."/>
            <person name="Minx P."/>
            <person name="Tomlinson C."/>
            <person name="Mitreva M."/>
            <person name="Hou S."/>
            <person name="Chen J."/>
            <person name="Wollam A."/>
            <person name="Pepin K.H."/>
            <person name="Johnson M."/>
            <person name="Bhonagiri V."/>
            <person name="Zhang X."/>
            <person name="Suruliraj S."/>
            <person name="Warren W."/>
            <person name="Chinwalla A."/>
            <person name="Mardis E.R."/>
            <person name="Wilson R.K."/>
        </authorList>
    </citation>
    <scope>NUCLEOTIDE SEQUENCE [LARGE SCALE GENOMIC DNA]</scope>
    <source>
        <strain evidence="1 2">ATCC 51873</strain>
    </source>
</reference>
<organism evidence="1 2">
    <name type="scientific">Hafnia alvei ATCC 51873</name>
    <dbReference type="NCBI Taxonomy" id="1002364"/>
    <lineage>
        <taxon>Bacteria</taxon>
        <taxon>Pseudomonadati</taxon>
        <taxon>Pseudomonadota</taxon>
        <taxon>Gammaproteobacteria</taxon>
        <taxon>Enterobacterales</taxon>
        <taxon>Hafniaceae</taxon>
        <taxon>Hafnia</taxon>
    </lineage>
</organism>
<protein>
    <recommendedName>
        <fullName evidence="3">Mor transcription activator domain-containing protein</fullName>
    </recommendedName>
</protein>
<gene>
    <name evidence="1" type="ORF">HMPREF0454_00054</name>
</gene>
<evidence type="ECO:0000313" key="2">
    <source>
        <dbReference type="Proteomes" id="UP000005959"/>
    </source>
</evidence>
<dbReference type="SUPFAM" id="SSF46689">
    <property type="entry name" value="Homeodomain-like"/>
    <property type="match status" value="1"/>
</dbReference>
<dbReference type="EMBL" id="AGCI01000001">
    <property type="protein sequence ID" value="EHM48875.1"/>
    <property type="molecule type" value="Genomic_DNA"/>
</dbReference>
<sequence>MGGCDMCEFDLESLEALLPDTARQIADVIGFPATQRLIERFGGACFPVGRGLRGTGERRLSMLREVIGEENTRQLVKRFGGDSSLVIPRCADALREWRNRCFLSEVDNMLAAGESLRMALTVLGPKYGIGNTRAWAIVASRRQACSPPAQGALF</sequence>
<evidence type="ECO:0000313" key="1">
    <source>
        <dbReference type="EMBL" id="EHM48875.1"/>
    </source>
</evidence>
<proteinExistence type="predicted"/>
<dbReference type="InterPro" id="IPR009057">
    <property type="entry name" value="Homeodomain-like_sf"/>
</dbReference>
<dbReference type="AlphaFoldDB" id="G9Y0J6"/>
<dbReference type="HOGENOM" id="CLU_131403_1_0_6"/>